<dbReference type="Proteomes" id="UP000032408">
    <property type="component" value="Chromosome"/>
</dbReference>
<dbReference type="EC" id="3.6.1.13" evidence="4"/>
<evidence type="ECO:0000313" key="4">
    <source>
        <dbReference type="EMBL" id="AJW69855.1"/>
    </source>
</evidence>
<dbReference type="STRING" id="1580092.NADRNF5_0156"/>
<dbReference type="Gene3D" id="3.90.79.10">
    <property type="entry name" value="Nucleoside Triphosphate Pyrophosphohydrolase"/>
    <property type="match status" value="1"/>
</dbReference>
<reference evidence="5" key="1">
    <citation type="submission" date="2015-03" db="EMBL/GenBank/DDBJ databases">
        <title>Characterization of two novel Thaumarchaeota isolated from the Northern Adriatic Sea.</title>
        <authorList>
            <person name="Bayer B."/>
            <person name="Vojvoda J."/>
            <person name="Offre P."/>
            <person name="Srivastava A."/>
            <person name="Elisabeth N."/>
            <person name="Garcia J.A.L."/>
            <person name="Schleper C."/>
            <person name="Herndl G.J."/>
        </authorList>
    </citation>
    <scope>NUCLEOTIDE SEQUENCE [LARGE SCALE GENOMIC DNA]</scope>
    <source>
        <strain evidence="5">NF5</strain>
    </source>
</reference>
<dbReference type="InterPro" id="IPR000086">
    <property type="entry name" value="NUDIX_hydrolase_dom"/>
</dbReference>
<dbReference type="GO" id="GO:0019693">
    <property type="term" value="P:ribose phosphate metabolic process"/>
    <property type="evidence" value="ECO:0007669"/>
    <property type="project" value="TreeGrafter"/>
</dbReference>
<keyword evidence="5" id="KW-1185">Reference proteome</keyword>
<proteinExistence type="predicted"/>
<dbReference type="PROSITE" id="PS51462">
    <property type="entry name" value="NUDIX"/>
    <property type="match status" value="1"/>
</dbReference>
<dbReference type="PROSITE" id="PS00893">
    <property type="entry name" value="NUDIX_BOX"/>
    <property type="match status" value="1"/>
</dbReference>
<dbReference type="KEGG" id="nin:NADRNF5_0156"/>
<dbReference type="RefSeq" id="WP_048114712.1">
    <property type="nucleotide sequence ID" value="NZ_CP011070.1"/>
</dbReference>
<dbReference type="InterPro" id="IPR015797">
    <property type="entry name" value="NUDIX_hydrolase-like_dom_sf"/>
</dbReference>
<dbReference type="GeneID" id="24819412"/>
<dbReference type="AlphaFoldDB" id="A0A0D5C0L2"/>
<dbReference type="FunFam" id="3.90.79.10:FF:000157">
    <property type="entry name" value="Hydrolase, NUDIX family"/>
    <property type="match status" value="1"/>
</dbReference>
<organism evidence="4 5">
    <name type="scientific">Nitrosopumilus adriaticus</name>
    <dbReference type="NCBI Taxonomy" id="1580092"/>
    <lineage>
        <taxon>Archaea</taxon>
        <taxon>Nitrososphaerota</taxon>
        <taxon>Nitrososphaeria</taxon>
        <taxon>Nitrosopumilales</taxon>
        <taxon>Nitrosopumilaceae</taxon>
        <taxon>Nitrosopumilus</taxon>
    </lineage>
</organism>
<gene>
    <name evidence="4" type="primary">nudF</name>
    <name evidence="4" type="ORF">NADRNF5_0156</name>
</gene>
<dbReference type="OrthoDB" id="104705at2157"/>
<dbReference type="PANTHER" id="PTHR11839:SF18">
    <property type="entry name" value="NUDIX HYDROLASE DOMAIN-CONTAINING PROTEIN"/>
    <property type="match status" value="1"/>
</dbReference>
<dbReference type="CDD" id="cd03424">
    <property type="entry name" value="NUDIX_ADPRase_Nudt5_UGPPase_Nudt14"/>
    <property type="match status" value="1"/>
</dbReference>
<dbReference type="SUPFAM" id="SSF55811">
    <property type="entry name" value="Nudix"/>
    <property type="match status" value="1"/>
</dbReference>
<dbReference type="GO" id="GO:0006753">
    <property type="term" value="P:nucleoside phosphate metabolic process"/>
    <property type="evidence" value="ECO:0007669"/>
    <property type="project" value="TreeGrafter"/>
</dbReference>
<dbReference type="PANTHER" id="PTHR11839">
    <property type="entry name" value="UDP/ADP-SUGAR PYROPHOSPHATASE"/>
    <property type="match status" value="1"/>
</dbReference>
<feature type="domain" description="Nudix hydrolase" evidence="3">
    <location>
        <begin position="32"/>
        <end position="160"/>
    </location>
</feature>
<keyword evidence="2 4" id="KW-0378">Hydrolase</keyword>
<dbReference type="EMBL" id="CP011070">
    <property type="protein sequence ID" value="AJW69855.1"/>
    <property type="molecule type" value="Genomic_DNA"/>
</dbReference>
<evidence type="ECO:0000259" key="3">
    <source>
        <dbReference type="PROSITE" id="PS51462"/>
    </source>
</evidence>
<protein>
    <submittedName>
        <fullName evidence="4">ADP-ribose pyrophosphatase</fullName>
        <ecNumber evidence="4">3.6.1.13</ecNumber>
    </submittedName>
</protein>
<evidence type="ECO:0000313" key="5">
    <source>
        <dbReference type="Proteomes" id="UP000032408"/>
    </source>
</evidence>
<sequence length="171" mass="19550">MKKKKIYEGKILGLSVYDGKIEGRKVKREMIEHRGAAAMLAFDEEKNVILVKQHRFPHGYVLEIPAGTLEKREEPIKCAFRELEEETGYRAKKMTPLLTYYPSIGYNTEVIHCFVASGLKKIADLKLDDDEILSVVKMDLKKLLKLIKTGKIQDSKTICAVLTYAAKKKLY</sequence>
<evidence type="ECO:0000256" key="1">
    <source>
        <dbReference type="ARBA" id="ARBA00001946"/>
    </source>
</evidence>
<name>A0A0D5C0L2_9ARCH</name>
<dbReference type="InterPro" id="IPR020084">
    <property type="entry name" value="NUDIX_hydrolase_CS"/>
</dbReference>
<dbReference type="Pfam" id="PF00293">
    <property type="entry name" value="NUDIX"/>
    <property type="match status" value="1"/>
</dbReference>
<dbReference type="HOGENOM" id="CLU_062658_5_1_2"/>
<comment type="cofactor">
    <cofactor evidence="1">
        <name>Mg(2+)</name>
        <dbReference type="ChEBI" id="CHEBI:18420"/>
    </cofactor>
</comment>
<accession>A0A0D5C0L2</accession>
<evidence type="ECO:0000256" key="2">
    <source>
        <dbReference type="ARBA" id="ARBA00022801"/>
    </source>
</evidence>
<reference evidence="4 5" key="2">
    <citation type="journal article" date="2016" name="ISME J.">
        <title>Physiological and genomic characterization of two novel marine thaumarchaeal strains indicates niche differentiation.</title>
        <authorList>
            <person name="Bayer B."/>
            <person name="Vojvoda J."/>
            <person name="Offre P."/>
            <person name="Alves R.J."/>
            <person name="Elisabeth N.H."/>
            <person name="Garcia J.A."/>
            <person name="Volland J.M."/>
            <person name="Srivastava A."/>
            <person name="Schleper C."/>
            <person name="Herndl G.J."/>
        </authorList>
    </citation>
    <scope>NUCLEOTIDE SEQUENCE [LARGE SCALE GENOMIC DNA]</scope>
    <source>
        <strain evidence="4 5">NF5</strain>
    </source>
</reference>
<dbReference type="GO" id="GO:0047631">
    <property type="term" value="F:ADP-ribose diphosphatase activity"/>
    <property type="evidence" value="ECO:0007669"/>
    <property type="project" value="UniProtKB-EC"/>
</dbReference>